<keyword evidence="3" id="KW-1185">Reference proteome</keyword>
<organism evidence="2 3">
    <name type="scientific">Punica granatum</name>
    <name type="common">Pomegranate</name>
    <dbReference type="NCBI Taxonomy" id="22663"/>
    <lineage>
        <taxon>Eukaryota</taxon>
        <taxon>Viridiplantae</taxon>
        <taxon>Streptophyta</taxon>
        <taxon>Embryophyta</taxon>
        <taxon>Tracheophyta</taxon>
        <taxon>Spermatophyta</taxon>
        <taxon>Magnoliopsida</taxon>
        <taxon>eudicotyledons</taxon>
        <taxon>Gunneridae</taxon>
        <taxon>Pentapetalae</taxon>
        <taxon>rosids</taxon>
        <taxon>malvids</taxon>
        <taxon>Myrtales</taxon>
        <taxon>Lythraceae</taxon>
        <taxon>Punica</taxon>
    </lineage>
</organism>
<reference evidence="2 3" key="1">
    <citation type="submission" date="2017-11" db="EMBL/GenBank/DDBJ databases">
        <title>De-novo sequencing of pomegranate (Punica granatum L.) genome.</title>
        <authorList>
            <person name="Akparov Z."/>
            <person name="Amiraslanov A."/>
            <person name="Hajiyeva S."/>
            <person name="Abbasov M."/>
            <person name="Kaur K."/>
            <person name="Hamwieh A."/>
            <person name="Solovyev V."/>
            <person name="Salamov A."/>
            <person name="Braich B."/>
            <person name="Kosarev P."/>
            <person name="Mahmoud A."/>
            <person name="Hajiyev E."/>
            <person name="Babayeva S."/>
            <person name="Izzatullayeva V."/>
            <person name="Mammadov A."/>
            <person name="Mammadov A."/>
            <person name="Sharifova S."/>
            <person name="Ojaghi J."/>
            <person name="Eynullazada K."/>
            <person name="Bayramov B."/>
            <person name="Abdulazimova A."/>
            <person name="Shahmuradov I."/>
        </authorList>
    </citation>
    <scope>NUCLEOTIDE SEQUENCE [LARGE SCALE GENOMIC DNA]</scope>
    <source>
        <strain evidence="3">cv. AG2017</strain>
        <tissue evidence="2">Leaf</tissue>
    </source>
</reference>
<name>A0A2I0KF12_PUNGR</name>
<dbReference type="Proteomes" id="UP000233551">
    <property type="component" value="Unassembled WGS sequence"/>
</dbReference>
<dbReference type="EMBL" id="PGOL01000643">
    <property type="protein sequence ID" value="PKI67087.1"/>
    <property type="molecule type" value="Genomic_DNA"/>
</dbReference>
<sequence>MMILAFLVSSFRHERDRGERGIKAVVRHSDKALPLSLPFRLQQVRCLTPSSDHYKPRTSPTLGSTARAGNGPSGRASEMGGVSFTLPFVGGVCLSCGYKWRWVTLQRLCLVGPEDALGSCEGSRTHFICPETSPQVECGDATWRAMFYQLSYD</sequence>
<feature type="region of interest" description="Disordered" evidence="1">
    <location>
        <begin position="50"/>
        <end position="74"/>
    </location>
</feature>
<evidence type="ECO:0000313" key="2">
    <source>
        <dbReference type="EMBL" id="PKI67087.1"/>
    </source>
</evidence>
<accession>A0A2I0KF12</accession>
<evidence type="ECO:0000313" key="3">
    <source>
        <dbReference type="Proteomes" id="UP000233551"/>
    </source>
</evidence>
<gene>
    <name evidence="2" type="ORF">CRG98_012508</name>
</gene>
<comment type="caution">
    <text evidence="2">The sequence shown here is derived from an EMBL/GenBank/DDBJ whole genome shotgun (WGS) entry which is preliminary data.</text>
</comment>
<proteinExistence type="predicted"/>
<evidence type="ECO:0000256" key="1">
    <source>
        <dbReference type="SAM" id="MobiDB-lite"/>
    </source>
</evidence>
<dbReference type="AlphaFoldDB" id="A0A2I0KF12"/>
<protein>
    <submittedName>
        <fullName evidence="2">Uncharacterized protein</fullName>
    </submittedName>
</protein>